<keyword evidence="1 2" id="KW-0238">DNA-binding</keyword>
<dbReference type="InterPro" id="IPR001647">
    <property type="entry name" value="HTH_TetR"/>
</dbReference>
<dbReference type="Pfam" id="PF00440">
    <property type="entry name" value="TetR_N"/>
    <property type="match status" value="1"/>
</dbReference>
<dbReference type="PROSITE" id="PS50977">
    <property type="entry name" value="HTH_TETR_2"/>
    <property type="match status" value="1"/>
</dbReference>
<dbReference type="Proteomes" id="UP000646484">
    <property type="component" value="Unassembled WGS sequence"/>
</dbReference>
<dbReference type="PRINTS" id="PR00455">
    <property type="entry name" value="HTHTETR"/>
</dbReference>
<keyword evidence="5" id="KW-1185">Reference proteome</keyword>
<evidence type="ECO:0000256" key="1">
    <source>
        <dbReference type="ARBA" id="ARBA00023125"/>
    </source>
</evidence>
<evidence type="ECO:0000313" key="5">
    <source>
        <dbReference type="Proteomes" id="UP000646484"/>
    </source>
</evidence>
<feature type="domain" description="HTH tetR-type" evidence="3">
    <location>
        <begin position="13"/>
        <end position="73"/>
    </location>
</feature>
<comment type="caution">
    <text evidence="4">The sequence shown here is derived from an EMBL/GenBank/DDBJ whole genome shotgun (WGS) entry which is preliminary data.</text>
</comment>
<name>A0ABR7CX84_9BACT</name>
<evidence type="ECO:0000256" key="2">
    <source>
        <dbReference type="PROSITE-ProRule" id="PRU00335"/>
    </source>
</evidence>
<proteinExistence type="predicted"/>
<feature type="DNA-binding region" description="H-T-H motif" evidence="2">
    <location>
        <begin position="36"/>
        <end position="55"/>
    </location>
</feature>
<dbReference type="InterPro" id="IPR009057">
    <property type="entry name" value="Homeodomain-like_sf"/>
</dbReference>
<evidence type="ECO:0000259" key="3">
    <source>
        <dbReference type="PROSITE" id="PS50977"/>
    </source>
</evidence>
<protein>
    <submittedName>
        <fullName evidence="4">TetR/AcrR family transcriptional regulator</fullName>
    </submittedName>
</protein>
<dbReference type="Gene3D" id="1.10.357.10">
    <property type="entry name" value="Tetracycline Repressor, domain 2"/>
    <property type="match status" value="1"/>
</dbReference>
<accession>A0ABR7CX84</accession>
<dbReference type="SUPFAM" id="SSF46689">
    <property type="entry name" value="Homeodomain-like"/>
    <property type="match status" value="1"/>
</dbReference>
<gene>
    <name evidence="4" type="ORF">H8S64_04010</name>
</gene>
<evidence type="ECO:0000313" key="4">
    <source>
        <dbReference type="EMBL" id="MBC5620257.1"/>
    </source>
</evidence>
<sequence length="207" mass="23956">MKEKNSFGERDREVTERRLLDTIEKMVIENGFEKIGVNAVAAQSGVSKILIYRYFGSVDGLMAAYIRQHDFWINFPVEVLDREQLPGFLKKMFRGQIEQLRSNPTLKRLYRWELSSGNDMIVKLREQREKIGVNLIEKVCELTDYPRKEIEVMASMLTASITYLVMLEEFCPVFNGIAINQDSGWEQIGQGIDALVDKYFKNGGDER</sequence>
<reference evidence="4 5" key="1">
    <citation type="submission" date="2020-08" db="EMBL/GenBank/DDBJ databases">
        <title>Genome public.</title>
        <authorList>
            <person name="Liu C."/>
            <person name="Sun Q."/>
        </authorList>
    </citation>
    <scope>NUCLEOTIDE SEQUENCE [LARGE SCALE GENOMIC DNA]</scope>
    <source>
        <strain evidence="4 5">NSJ-56</strain>
    </source>
</reference>
<organism evidence="4 5">
    <name type="scientific">Butyricimonas hominis</name>
    <dbReference type="NCBI Taxonomy" id="2763032"/>
    <lineage>
        <taxon>Bacteria</taxon>
        <taxon>Pseudomonadati</taxon>
        <taxon>Bacteroidota</taxon>
        <taxon>Bacteroidia</taxon>
        <taxon>Bacteroidales</taxon>
        <taxon>Odoribacteraceae</taxon>
        <taxon>Butyricimonas</taxon>
    </lineage>
</organism>
<dbReference type="EMBL" id="JACOOH010000002">
    <property type="protein sequence ID" value="MBC5620257.1"/>
    <property type="molecule type" value="Genomic_DNA"/>
</dbReference>
<dbReference type="RefSeq" id="WP_186975078.1">
    <property type="nucleotide sequence ID" value="NZ_JACOOH010000002.1"/>
</dbReference>